<dbReference type="STRING" id="392484.LP43_1268"/>
<reference evidence="2 3" key="1">
    <citation type="submission" date="2014-09" db="EMBL/GenBank/DDBJ databases">
        <authorList>
            <person name="Grob C."/>
            <person name="Taubert M."/>
            <person name="Howat A.M."/>
            <person name="Burns O.J."/>
            <person name="Dixon J.L."/>
            <person name="Chen Y."/>
            <person name="Murrell J.C."/>
        </authorList>
    </citation>
    <scope>NUCLEOTIDE SEQUENCE [LARGE SCALE GENOMIC DNA]</scope>
    <source>
        <strain evidence="2">L4</strain>
    </source>
</reference>
<keyword evidence="1" id="KW-0732">Signal</keyword>
<evidence type="ECO:0000313" key="3">
    <source>
        <dbReference type="Proteomes" id="UP000029999"/>
    </source>
</evidence>
<organism evidence="2 3">
    <name type="scientific">Methylophaga thiooxydans</name>
    <dbReference type="NCBI Taxonomy" id="392484"/>
    <lineage>
        <taxon>Bacteria</taxon>
        <taxon>Pseudomonadati</taxon>
        <taxon>Pseudomonadota</taxon>
        <taxon>Gammaproteobacteria</taxon>
        <taxon>Thiotrichales</taxon>
        <taxon>Piscirickettsiaceae</taxon>
        <taxon>Methylophaga</taxon>
    </lineage>
</organism>
<name>A0A0A0BFT7_9GAMM</name>
<dbReference type="Proteomes" id="UP000029999">
    <property type="component" value="Unassembled WGS sequence"/>
</dbReference>
<comment type="caution">
    <text evidence="2">The sequence shown here is derived from an EMBL/GenBank/DDBJ whole genome shotgun (WGS) entry which is preliminary data.</text>
</comment>
<feature type="chain" id="PRO_5001967177" evidence="1">
    <location>
        <begin position="22"/>
        <end position="228"/>
    </location>
</feature>
<protein>
    <submittedName>
        <fullName evidence="2">Uncharacterized protein</fullName>
    </submittedName>
</protein>
<feature type="signal peptide" evidence="1">
    <location>
        <begin position="1"/>
        <end position="21"/>
    </location>
</feature>
<dbReference type="AlphaFoldDB" id="A0A0A0BFT7"/>
<evidence type="ECO:0000256" key="1">
    <source>
        <dbReference type="SAM" id="SignalP"/>
    </source>
</evidence>
<dbReference type="EMBL" id="JRQD01000003">
    <property type="protein sequence ID" value="KGM06776.1"/>
    <property type="molecule type" value="Genomic_DNA"/>
</dbReference>
<gene>
    <name evidence="2" type="ORF">LP43_1268</name>
</gene>
<sequence length="228" mass="26185">MIKRFFFMALSLLLVSSHLQADGSAIDKVYHPYVQPLERELEWRMVGADGDHLQRLGLGRSVNDKVFIEGYLIAEQEGDNFHLQGYELEVKLQLTEQGEYAVDWGLITEIEKAYQENEWEIASGLLMEKQWGRWVGAANFWLEYEWGEDVDTEFETALAIQSRYRLSPKFEPAIEFYAGENTRAIGPVALGDIRFAAGKRLHWETGVLMGLDNNTPDATLRLLAEFEF</sequence>
<accession>A0A0A0BFT7</accession>
<proteinExistence type="predicted"/>
<evidence type="ECO:0000313" key="2">
    <source>
        <dbReference type="EMBL" id="KGM06776.1"/>
    </source>
</evidence>